<dbReference type="InterPro" id="IPR001980">
    <property type="entry name" value="PPAT"/>
</dbReference>
<dbReference type="AlphaFoldDB" id="A0A6J6GKH6"/>
<dbReference type="InterPro" id="IPR004821">
    <property type="entry name" value="Cyt_trans-like"/>
</dbReference>
<evidence type="ECO:0000259" key="11">
    <source>
        <dbReference type="Pfam" id="PF01467"/>
    </source>
</evidence>
<evidence type="ECO:0000256" key="3">
    <source>
        <dbReference type="ARBA" id="ARBA00022490"/>
    </source>
</evidence>
<dbReference type="PANTHER" id="PTHR21342:SF1">
    <property type="entry name" value="PHOSPHOPANTETHEINE ADENYLYLTRANSFERASE"/>
    <property type="match status" value="1"/>
</dbReference>
<evidence type="ECO:0000256" key="8">
    <source>
        <dbReference type="ARBA" id="ARBA00022842"/>
    </source>
</evidence>
<dbReference type="HAMAP" id="MF_00151">
    <property type="entry name" value="PPAT_bact"/>
    <property type="match status" value="1"/>
</dbReference>
<evidence type="ECO:0000256" key="10">
    <source>
        <dbReference type="ARBA" id="ARBA00029346"/>
    </source>
</evidence>
<dbReference type="EMBL" id="CAEZUR010000004">
    <property type="protein sequence ID" value="CAB4600193.1"/>
    <property type="molecule type" value="Genomic_DNA"/>
</dbReference>
<evidence type="ECO:0000256" key="2">
    <source>
        <dbReference type="ARBA" id="ARBA00013868"/>
    </source>
</evidence>
<dbReference type="GO" id="GO:0005524">
    <property type="term" value="F:ATP binding"/>
    <property type="evidence" value="ECO:0007669"/>
    <property type="project" value="UniProtKB-KW"/>
</dbReference>
<dbReference type="EC" id="2.7.7.3" evidence="1"/>
<evidence type="ECO:0000313" key="12">
    <source>
        <dbReference type="EMBL" id="CAB4533121.1"/>
    </source>
</evidence>
<evidence type="ECO:0000256" key="7">
    <source>
        <dbReference type="ARBA" id="ARBA00022840"/>
    </source>
</evidence>
<evidence type="ECO:0000256" key="9">
    <source>
        <dbReference type="ARBA" id="ARBA00022993"/>
    </source>
</evidence>
<evidence type="ECO:0000256" key="4">
    <source>
        <dbReference type="ARBA" id="ARBA00022679"/>
    </source>
</evidence>
<evidence type="ECO:0000256" key="1">
    <source>
        <dbReference type="ARBA" id="ARBA00012392"/>
    </source>
</evidence>
<keyword evidence="7" id="KW-0067">ATP-binding</keyword>
<comment type="catalytic activity">
    <reaction evidence="10">
        <text>(R)-4'-phosphopantetheine + ATP + H(+) = 3'-dephospho-CoA + diphosphate</text>
        <dbReference type="Rhea" id="RHEA:19801"/>
        <dbReference type="ChEBI" id="CHEBI:15378"/>
        <dbReference type="ChEBI" id="CHEBI:30616"/>
        <dbReference type="ChEBI" id="CHEBI:33019"/>
        <dbReference type="ChEBI" id="CHEBI:57328"/>
        <dbReference type="ChEBI" id="CHEBI:61723"/>
        <dbReference type="EC" id="2.7.7.3"/>
    </reaction>
</comment>
<keyword evidence="5" id="KW-0548">Nucleotidyltransferase</keyword>
<dbReference type="EMBL" id="CAEZSN010000001">
    <property type="protein sequence ID" value="CAB4533121.1"/>
    <property type="molecule type" value="Genomic_DNA"/>
</dbReference>
<dbReference type="NCBIfam" id="TIGR00125">
    <property type="entry name" value="cyt_tran_rel"/>
    <property type="match status" value="1"/>
</dbReference>
<dbReference type="PRINTS" id="PR01020">
    <property type="entry name" value="LPSBIOSNTHSS"/>
</dbReference>
<dbReference type="GO" id="GO:0004595">
    <property type="term" value="F:pantetheine-phosphate adenylyltransferase activity"/>
    <property type="evidence" value="ECO:0007669"/>
    <property type="project" value="UniProtKB-EC"/>
</dbReference>
<keyword evidence="9" id="KW-0173">Coenzyme A biosynthesis</keyword>
<dbReference type="Gene3D" id="3.40.50.620">
    <property type="entry name" value="HUPs"/>
    <property type="match status" value="1"/>
</dbReference>
<accession>A0A6J6GKH6</accession>
<name>A0A6J6GKH6_9ZZZZ</name>
<dbReference type="Pfam" id="PF01467">
    <property type="entry name" value="CTP_transf_like"/>
    <property type="match status" value="1"/>
</dbReference>
<dbReference type="PANTHER" id="PTHR21342">
    <property type="entry name" value="PHOSPHOPANTETHEINE ADENYLYLTRANSFERASE"/>
    <property type="match status" value="1"/>
</dbReference>
<dbReference type="GO" id="GO:0015937">
    <property type="term" value="P:coenzyme A biosynthetic process"/>
    <property type="evidence" value="ECO:0007669"/>
    <property type="project" value="UniProtKB-KW"/>
</dbReference>
<keyword evidence="3" id="KW-0963">Cytoplasm</keyword>
<dbReference type="NCBIfam" id="TIGR01510">
    <property type="entry name" value="coaD_prev_kdtB"/>
    <property type="match status" value="1"/>
</dbReference>
<dbReference type="CDD" id="cd02163">
    <property type="entry name" value="PPAT"/>
    <property type="match status" value="1"/>
</dbReference>
<evidence type="ECO:0000313" key="13">
    <source>
        <dbReference type="EMBL" id="CAB4600193.1"/>
    </source>
</evidence>
<gene>
    <name evidence="12" type="ORF">UFOPK1433_00025</name>
    <name evidence="13" type="ORF">UFOPK1843_00082</name>
</gene>
<reference evidence="13" key="1">
    <citation type="submission" date="2020-05" db="EMBL/GenBank/DDBJ databases">
        <authorList>
            <person name="Chiriac C."/>
            <person name="Salcher M."/>
            <person name="Ghai R."/>
            <person name="Kavagutti S V."/>
        </authorList>
    </citation>
    <scope>NUCLEOTIDE SEQUENCE</scope>
</reference>
<evidence type="ECO:0000256" key="6">
    <source>
        <dbReference type="ARBA" id="ARBA00022741"/>
    </source>
</evidence>
<proteinExistence type="inferred from homology"/>
<dbReference type="InterPro" id="IPR014729">
    <property type="entry name" value="Rossmann-like_a/b/a_fold"/>
</dbReference>
<keyword evidence="8" id="KW-0460">Magnesium</keyword>
<organism evidence="13">
    <name type="scientific">freshwater metagenome</name>
    <dbReference type="NCBI Taxonomy" id="449393"/>
    <lineage>
        <taxon>unclassified sequences</taxon>
        <taxon>metagenomes</taxon>
        <taxon>ecological metagenomes</taxon>
    </lineage>
</organism>
<protein>
    <recommendedName>
        <fullName evidence="2">Phosphopantetheine adenylyltransferase</fullName>
        <ecNumber evidence="1">2.7.7.3</ecNumber>
    </recommendedName>
</protein>
<evidence type="ECO:0000256" key="5">
    <source>
        <dbReference type="ARBA" id="ARBA00022695"/>
    </source>
</evidence>
<keyword evidence="4" id="KW-0808">Transferase</keyword>
<dbReference type="SUPFAM" id="SSF52374">
    <property type="entry name" value="Nucleotidylyl transferase"/>
    <property type="match status" value="1"/>
</dbReference>
<sequence>MSKLAVYPGSFDPITLGHLDIIERSLEVFEHLQVVVVHNPGKEPFFTPAERVQMVTESLAERNLLSRVTVSSLDSGLLTTYAKQLGATVMIKGFRTGVDIEYELPMARVNRDLTGIETVFLPSDPGNTHISSSLVKQVAALDGEISKYVTASVIRAFKAKG</sequence>
<keyword evidence="6" id="KW-0547">Nucleotide-binding</keyword>
<feature type="domain" description="Cytidyltransferase-like" evidence="11">
    <location>
        <begin position="6"/>
        <end position="137"/>
    </location>
</feature>